<dbReference type="PANTHER" id="PTHR47338">
    <property type="entry name" value="ZN(II)2CYS6 TRANSCRIPTION FACTOR (EUROFUNG)-RELATED"/>
    <property type="match status" value="1"/>
</dbReference>
<dbReference type="InterPro" id="IPR001138">
    <property type="entry name" value="Zn2Cys6_DnaBD"/>
</dbReference>
<dbReference type="InterPro" id="IPR050815">
    <property type="entry name" value="TF_fung"/>
</dbReference>
<feature type="region of interest" description="Disordered" evidence="6">
    <location>
        <begin position="776"/>
        <end position="796"/>
    </location>
</feature>
<protein>
    <submittedName>
        <fullName evidence="8">Transcriptional regulator family: Fungal Specific TF</fullName>
    </submittedName>
</protein>
<keyword evidence="4" id="KW-0804">Transcription</keyword>
<dbReference type="Pfam" id="PF00172">
    <property type="entry name" value="Zn_clus"/>
    <property type="match status" value="2"/>
</dbReference>
<dbReference type="SUPFAM" id="SSF57701">
    <property type="entry name" value="Zn2/Cys6 DNA-binding domain"/>
    <property type="match status" value="2"/>
</dbReference>
<evidence type="ECO:0000256" key="6">
    <source>
        <dbReference type="SAM" id="MobiDB-lite"/>
    </source>
</evidence>
<comment type="subcellular location">
    <subcellularLocation>
        <location evidence="1">Nucleus</location>
    </subcellularLocation>
</comment>
<reference evidence="8 9" key="1">
    <citation type="journal article" date="2024" name="Microbiol. Resour. Announc.">
        <title>Genome annotations for the ascomycete fungi Trichoderma harzianum, Trichoderma aggressivum, and Purpureocillium lilacinum.</title>
        <authorList>
            <person name="Beijen E.P.W."/>
            <person name="Ohm R.A."/>
        </authorList>
    </citation>
    <scope>NUCLEOTIDE SEQUENCE [LARGE SCALE GENOMIC DNA]</scope>
    <source>
        <strain evidence="8 9">CBS 150709</strain>
    </source>
</reference>
<dbReference type="Gene3D" id="4.10.240.10">
    <property type="entry name" value="Zn(2)-C6 fungal-type DNA-binding domain"/>
    <property type="match status" value="2"/>
</dbReference>
<evidence type="ECO:0000256" key="4">
    <source>
        <dbReference type="ARBA" id="ARBA00023163"/>
    </source>
</evidence>
<evidence type="ECO:0000256" key="2">
    <source>
        <dbReference type="ARBA" id="ARBA00022723"/>
    </source>
</evidence>
<feature type="region of interest" description="Disordered" evidence="6">
    <location>
        <begin position="230"/>
        <end position="308"/>
    </location>
</feature>
<dbReference type="CDD" id="cd00067">
    <property type="entry name" value="GAL4"/>
    <property type="match status" value="2"/>
</dbReference>
<dbReference type="InterPro" id="IPR036864">
    <property type="entry name" value="Zn2-C6_fun-type_DNA-bd_sf"/>
</dbReference>
<comment type="caution">
    <text evidence="8">The sequence shown here is derived from an EMBL/GenBank/DDBJ whole genome shotgun (WGS) entry which is preliminary data.</text>
</comment>
<keyword evidence="3" id="KW-0805">Transcription regulation</keyword>
<dbReference type="CDD" id="cd12148">
    <property type="entry name" value="fungal_TF_MHR"/>
    <property type="match status" value="1"/>
</dbReference>
<dbReference type="Proteomes" id="UP001287286">
    <property type="component" value="Unassembled WGS sequence"/>
</dbReference>
<evidence type="ECO:0000313" key="9">
    <source>
        <dbReference type="Proteomes" id="UP001287286"/>
    </source>
</evidence>
<dbReference type="SMART" id="SM00906">
    <property type="entry name" value="Fungal_trans"/>
    <property type="match status" value="1"/>
</dbReference>
<accession>A0ABR0BNI3</accession>
<feature type="region of interest" description="Disordered" evidence="6">
    <location>
        <begin position="85"/>
        <end position="117"/>
    </location>
</feature>
<evidence type="ECO:0000256" key="5">
    <source>
        <dbReference type="ARBA" id="ARBA00023242"/>
    </source>
</evidence>
<evidence type="ECO:0000259" key="7">
    <source>
        <dbReference type="PROSITE" id="PS50048"/>
    </source>
</evidence>
<evidence type="ECO:0000256" key="1">
    <source>
        <dbReference type="ARBA" id="ARBA00004123"/>
    </source>
</evidence>
<dbReference type="Pfam" id="PF04082">
    <property type="entry name" value="Fungal_trans"/>
    <property type="match status" value="1"/>
</dbReference>
<proteinExistence type="predicted"/>
<dbReference type="SMART" id="SM00066">
    <property type="entry name" value="GAL4"/>
    <property type="match status" value="2"/>
</dbReference>
<organism evidence="8 9">
    <name type="scientific">Purpureocillium lilacinum</name>
    <name type="common">Paecilomyces lilacinus</name>
    <dbReference type="NCBI Taxonomy" id="33203"/>
    <lineage>
        <taxon>Eukaryota</taxon>
        <taxon>Fungi</taxon>
        <taxon>Dikarya</taxon>
        <taxon>Ascomycota</taxon>
        <taxon>Pezizomycotina</taxon>
        <taxon>Sordariomycetes</taxon>
        <taxon>Hypocreomycetidae</taxon>
        <taxon>Hypocreales</taxon>
        <taxon>Ophiocordycipitaceae</taxon>
        <taxon>Purpureocillium</taxon>
    </lineage>
</organism>
<dbReference type="PROSITE" id="PS00463">
    <property type="entry name" value="ZN2_CY6_FUNGAL_1"/>
    <property type="match status" value="1"/>
</dbReference>
<dbReference type="InterPro" id="IPR007219">
    <property type="entry name" value="XnlR_reg_dom"/>
</dbReference>
<dbReference type="PANTHER" id="PTHR47338:SF7">
    <property type="entry name" value="ZN(II)2CYS6 TRANSCRIPTION FACTOR (EUROFUNG)"/>
    <property type="match status" value="1"/>
</dbReference>
<dbReference type="PROSITE" id="PS50048">
    <property type="entry name" value="ZN2_CY6_FUNGAL_2"/>
    <property type="match status" value="2"/>
</dbReference>
<sequence length="960" mass="105306">MPRRRLSTVRLACGIFSSSQGRLFPSAKGGPLGLGCLVTAAAPVGFRALLGWLFSPPLRPYRADSAEADDTHYRRPTTSAHWRYGQTCKMNGGKGKPQSPASLEGSSERGKRSRTAITANDPGAHCSGCGTCRARKVKCDERPNGCANCERLHIPCLRPEGSSSASLAAAAGHAIVTAEKLRRHRAFRSCRPCRVAKVRCSGEQPECERCRQRSRKCEYDDKAAPRWVKRARKLQSGSDEDLRGAEAPLGDSRVALGAHRGLGSSASESDDVGDEHTWSGKGESQRRRKSTARCQTPPEMQRQVRANGGRQVSPELEWLFSHKLPAFPYVLRLVKLYFKMVHPLRSFGFIHRPSFMQFIEDQSEAGRNSNVVLLAVCALGAKFFAASSASEEEAGEGLALRAGCQWARRAQQLLFASINRPSTDTVMAAVLLHEHELRIGNYAAAFMITGLAVRFAQGLQLNVEQQVVRARVSPAKVMPSLYESCRRVMWSVYVMDSWVGSGVDELTMLDDKNINIQLPAPESDFVLETPRATVLPQLPSDACFRTTSRSDDLDLEAHFVLMVGLRKRILRVVKHLDESQPPWMEQSEYSTLRAECQAWYSSLPESLKFSRSAVQKRKVSGQHGALMLLHITYHQSMCDLTRIGMVELFRIRAPIVFPAEQHEFVQSVQDACFDHCMAVSSVLQEALHHGTEAFADTWLCVVAHDVSRVQIHYAKNRLGSSARHDHYGFASEVNAALSVNFEALHRMIPLLALAKPLHTAALALAKSAGFELPSADPETRLNASGKAPSRPGSPCPLTPEYVLNPLAIYRMARKDIRESGPSAADPADGSCAADDAYTEEHQPMPTPAMEPTAIAGPAPATDNPQGPVDVIRNIPLPEPFQLPMSFDDLQVYMSLPPLLDAYEEPAAHRNGTGAFFDFNGASAMAPFQAAPVQFVGSADPSAGLAEYLPQFDQRGSMWAT</sequence>
<feature type="domain" description="Zn(2)-C6 fungal-type" evidence="7">
    <location>
        <begin position="189"/>
        <end position="219"/>
    </location>
</feature>
<keyword evidence="9" id="KW-1185">Reference proteome</keyword>
<evidence type="ECO:0000256" key="3">
    <source>
        <dbReference type="ARBA" id="ARBA00023015"/>
    </source>
</evidence>
<gene>
    <name evidence="8" type="ORF">Purlil1_10089</name>
</gene>
<feature type="domain" description="Zn(2)-C6 fungal-type" evidence="7">
    <location>
        <begin position="128"/>
        <end position="156"/>
    </location>
</feature>
<name>A0ABR0BNI3_PURLI</name>
<evidence type="ECO:0000313" key="8">
    <source>
        <dbReference type="EMBL" id="KAK4084869.1"/>
    </source>
</evidence>
<keyword evidence="2" id="KW-0479">Metal-binding</keyword>
<dbReference type="EMBL" id="JAWRVI010000049">
    <property type="protein sequence ID" value="KAK4084869.1"/>
    <property type="molecule type" value="Genomic_DNA"/>
</dbReference>
<keyword evidence="5" id="KW-0539">Nucleus</keyword>